<evidence type="ECO:0000256" key="4">
    <source>
        <dbReference type="ARBA" id="ARBA00022553"/>
    </source>
</evidence>
<dbReference type="EMBL" id="JAPKFM010000004">
    <property type="protein sequence ID" value="MCX2963646.1"/>
    <property type="molecule type" value="Genomic_DNA"/>
</dbReference>
<dbReference type="InterPro" id="IPR003594">
    <property type="entry name" value="HATPase_dom"/>
</dbReference>
<dbReference type="AlphaFoldDB" id="A0A9X3D4J5"/>
<evidence type="ECO:0000313" key="16">
    <source>
        <dbReference type="Proteomes" id="UP001143347"/>
    </source>
</evidence>
<dbReference type="PANTHER" id="PTHR45436">
    <property type="entry name" value="SENSOR HISTIDINE KINASE YKOH"/>
    <property type="match status" value="1"/>
</dbReference>
<evidence type="ECO:0000256" key="11">
    <source>
        <dbReference type="SAM" id="MobiDB-lite"/>
    </source>
</evidence>
<dbReference type="Gene3D" id="3.30.565.10">
    <property type="entry name" value="Histidine kinase-like ATPase, C-terminal domain"/>
    <property type="match status" value="1"/>
</dbReference>
<dbReference type="EC" id="2.7.13.3" evidence="3"/>
<dbReference type="InterPro" id="IPR036890">
    <property type="entry name" value="HATPase_C_sf"/>
</dbReference>
<keyword evidence="16" id="KW-1185">Reference proteome</keyword>
<dbReference type="InterPro" id="IPR050428">
    <property type="entry name" value="TCS_sensor_his_kinase"/>
</dbReference>
<dbReference type="SUPFAM" id="SSF55874">
    <property type="entry name" value="ATPase domain of HSP90 chaperone/DNA topoisomerase II/histidine kinase"/>
    <property type="match status" value="1"/>
</dbReference>
<dbReference type="Pfam" id="PF02518">
    <property type="entry name" value="HATPase_c"/>
    <property type="match status" value="1"/>
</dbReference>
<comment type="catalytic activity">
    <reaction evidence="1">
        <text>ATP + protein L-histidine = ADP + protein N-phospho-L-histidine.</text>
        <dbReference type="EC" id="2.7.13.3"/>
    </reaction>
</comment>
<evidence type="ECO:0000256" key="10">
    <source>
        <dbReference type="ARBA" id="ARBA00023136"/>
    </source>
</evidence>
<evidence type="ECO:0000259" key="13">
    <source>
        <dbReference type="PROSITE" id="PS50109"/>
    </source>
</evidence>
<dbReference type="InterPro" id="IPR004358">
    <property type="entry name" value="Sig_transdc_His_kin-like_C"/>
</dbReference>
<feature type="domain" description="HAMP" evidence="14">
    <location>
        <begin position="197"/>
        <end position="250"/>
    </location>
</feature>
<evidence type="ECO:0000256" key="12">
    <source>
        <dbReference type="SAM" id="Phobius"/>
    </source>
</evidence>
<dbReference type="SMART" id="SM00304">
    <property type="entry name" value="HAMP"/>
    <property type="match status" value="1"/>
</dbReference>
<dbReference type="SUPFAM" id="SSF47384">
    <property type="entry name" value="Homodimeric domain of signal transducing histidine kinase"/>
    <property type="match status" value="1"/>
</dbReference>
<proteinExistence type="predicted"/>
<evidence type="ECO:0000256" key="1">
    <source>
        <dbReference type="ARBA" id="ARBA00000085"/>
    </source>
</evidence>
<dbReference type="SMART" id="SM00388">
    <property type="entry name" value="HisKA"/>
    <property type="match status" value="1"/>
</dbReference>
<evidence type="ECO:0000259" key="14">
    <source>
        <dbReference type="PROSITE" id="PS50885"/>
    </source>
</evidence>
<keyword evidence="7 15" id="KW-0418">Kinase</keyword>
<dbReference type="PANTHER" id="PTHR45436:SF5">
    <property type="entry name" value="SENSOR HISTIDINE KINASE TRCS"/>
    <property type="match status" value="1"/>
</dbReference>
<dbReference type="PROSITE" id="PS50885">
    <property type="entry name" value="HAMP"/>
    <property type="match status" value="1"/>
</dbReference>
<feature type="domain" description="Histidine kinase" evidence="13">
    <location>
        <begin position="258"/>
        <end position="467"/>
    </location>
</feature>
<dbReference type="RefSeq" id="WP_235722876.1">
    <property type="nucleotide sequence ID" value="NZ_JAPKFM010000004.1"/>
</dbReference>
<dbReference type="InterPro" id="IPR003660">
    <property type="entry name" value="HAMP_dom"/>
</dbReference>
<evidence type="ECO:0000256" key="7">
    <source>
        <dbReference type="ARBA" id="ARBA00022777"/>
    </source>
</evidence>
<keyword evidence="8 12" id="KW-1133">Transmembrane helix</keyword>
<name>A0A9X3D4J5_9ACTN</name>
<feature type="region of interest" description="Disordered" evidence="11">
    <location>
        <begin position="1"/>
        <end position="20"/>
    </location>
</feature>
<dbReference type="GO" id="GO:0000155">
    <property type="term" value="F:phosphorelay sensor kinase activity"/>
    <property type="evidence" value="ECO:0007669"/>
    <property type="project" value="InterPro"/>
</dbReference>
<feature type="transmembrane region" description="Helical" evidence="12">
    <location>
        <begin position="170"/>
        <end position="196"/>
    </location>
</feature>
<sequence>MPKRSRRRHPSGRGVRQRRTSVRTRLTVFGAGMLTLALAIAGGVVLFVLYHSLTSSADAATSSRATEIADSAATDGVGGIDPALLVHTDTIDLVQILDPAGRVVAASSGDQQSRGIVGPVAADQRQTVVDAAYGDDEPEYRVTVQGVATPDDETVTVVVGAAEGPIHATVWTVFAVLCVVFPIIVAASVVATHYLVGRALRPVESIRAEVAAISRSGRAQHIPVPATEDEIATLATTMNEMLDRLAFAREQQVRFVGDSSHELRSPLVTILGLLELARRTGEPIDHATVSTLLLPEAHRLRDLIDDMLLLARADEFGMTPELADIDLDDLVNDEITRLDLTTDLTVTATVLPVRLRGDRGQISRVLRNLSDNAARHARTSVDVSMAICGATAEVSVADDGPGIPEPDRARIFERFVRLDPTRTRSVGGVGLGLSIVGEIVRAHHGTVGVTETPGGGATITVSLPLPETDQAVESPPSSASR</sequence>
<dbReference type="PRINTS" id="PR00344">
    <property type="entry name" value="BCTRLSENSOR"/>
</dbReference>
<dbReference type="SMART" id="SM00387">
    <property type="entry name" value="HATPase_c"/>
    <property type="match status" value="1"/>
</dbReference>
<dbReference type="GO" id="GO:0005886">
    <property type="term" value="C:plasma membrane"/>
    <property type="evidence" value="ECO:0007669"/>
    <property type="project" value="UniProtKB-SubCell"/>
</dbReference>
<keyword evidence="5" id="KW-0808">Transferase</keyword>
<dbReference type="PROSITE" id="PS50109">
    <property type="entry name" value="HIS_KIN"/>
    <property type="match status" value="1"/>
</dbReference>
<dbReference type="InterPro" id="IPR005467">
    <property type="entry name" value="His_kinase_dom"/>
</dbReference>
<evidence type="ECO:0000256" key="6">
    <source>
        <dbReference type="ARBA" id="ARBA00022692"/>
    </source>
</evidence>
<dbReference type="Pfam" id="PF00512">
    <property type="entry name" value="HisKA"/>
    <property type="match status" value="1"/>
</dbReference>
<protein>
    <recommendedName>
        <fullName evidence="3">histidine kinase</fullName>
        <ecNumber evidence="3">2.7.13.3</ecNumber>
    </recommendedName>
</protein>
<organism evidence="15 16">
    <name type="scientific">Gordonia aquimaris</name>
    <dbReference type="NCBI Taxonomy" id="2984863"/>
    <lineage>
        <taxon>Bacteria</taxon>
        <taxon>Bacillati</taxon>
        <taxon>Actinomycetota</taxon>
        <taxon>Actinomycetes</taxon>
        <taxon>Mycobacteriales</taxon>
        <taxon>Gordoniaceae</taxon>
        <taxon>Gordonia</taxon>
    </lineage>
</organism>
<comment type="subcellular location">
    <subcellularLocation>
        <location evidence="2">Cell membrane</location>
    </subcellularLocation>
</comment>
<dbReference type="Gene3D" id="1.10.287.130">
    <property type="match status" value="1"/>
</dbReference>
<feature type="transmembrane region" description="Helical" evidence="12">
    <location>
        <begin position="26"/>
        <end position="50"/>
    </location>
</feature>
<evidence type="ECO:0000256" key="9">
    <source>
        <dbReference type="ARBA" id="ARBA00023012"/>
    </source>
</evidence>
<dbReference type="Gene3D" id="6.10.340.10">
    <property type="match status" value="1"/>
</dbReference>
<dbReference type="CDD" id="cd00082">
    <property type="entry name" value="HisKA"/>
    <property type="match status" value="1"/>
</dbReference>
<keyword evidence="10 12" id="KW-0472">Membrane</keyword>
<reference evidence="15" key="1">
    <citation type="submission" date="2022-10" db="EMBL/GenBank/DDBJ databases">
        <title>WGS of marine actinomycetes from Thailand.</title>
        <authorList>
            <person name="Thawai C."/>
        </authorList>
    </citation>
    <scope>NUCLEOTIDE SEQUENCE</scope>
    <source>
        <strain evidence="15">SW21</strain>
    </source>
</reference>
<keyword evidence="6 12" id="KW-0812">Transmembrane</keyword>
<comment type="caution">
    <text evidence="15">The sequence shown here is derived from an EMBL/GenBank/DDBJ whole genome shotgun (WGS) entry which is preliminary data.</text>
</comment>
<evidence type="ECO:0000256" key="8">
    <source>
        <dbReference type="ARBA" id="ARBA00022989"/>
    </source>
</evidence>
<evidence type="ECO:0000313" key="15">
    <source>
        <dbReference type="EMBL" id="MCX2963646.1"/>
    </source>
</evidence>
<keyword evidence="9" id="KW-0902">Two-component regulatory system</keyword>
<accession>A0A9X3D4J5</accession>
<dbReference type="InterPro" id="IPR003661">
    <property type="entry name" value="HisK_dim/P_dom"/>
</dbReference>
<dbReference type="Proteomes" id="UP001143347">
    <property type="component" value="Unassembled WGS sequence"/>
</dbReference>
<dbReference type="InterPro" id="IPR036097">
    <property type="entry name" value="HisK_dim/P_sf"/>
</dbReference>
<gene>
    <name evidence="15" type="ORF">OSB52_06000</name>
</gene>
<evidence type="ECO:0000256" key="5">
    <source>
        <dbReference type="ARBA" id="ARBA00022679"/>
    </source>
</evidence>
<dbReference type="Pfam" id="PF00672">
    <property type="entry name" value="HAMP"/>
    <property type="match status" value="1"/>
</dbReference>
<keyword evidence="4" id="KW-0597">Phosphoprotein</keyword>
<dbReference type="CDD" id="cd06225">
    <property type="entry name" value="HAMP"/>
    <property type="match status" value="1"/>
</dbReference>
<evidence type="ECO:0000256" key="3">
    <source>
        <dbReference type="ARBA" id="ARBA00012438"/>
    </source>
</evidence>
<evidence type="ECO:0000256" key="2">
    <source>
        <dbReference type="ARBA" id="ARBA00004236"/>
    </source>
</evidence>